<reference evidence="1 2" key="1">
    <citation type="submission" date="2016-02" db="EMBL/GenBank/DDBJ databases">
        <title>Genome analysis of coral dinoflagellate symbionts highlights evolutionary adaptations to a symbiotic lifestyle.</title>
        <authorList>
            <person name="Aranda M."/>
            <person name="Li Y."/>
            <person name="Liew Y.J."/>
            <person name="Baumgarten S."/>
            <person name="Simakov O."/>
            <person name="Wilson M."/>
            <person name="Piel J."/>
            <person name="Ashoor H."/>
            <person name="Bougouffa S."/>
            <person name="Bajic V.B."/>
            <person name="Ryu T."/>
            <person name="Ravasi T."/>
            <person name="Bayer T."/>
            <person name="Micklem G."/>
            <person name="Kim H."/>
            <person name="Bhak J."/>
            <person name="Lajeunesse T.C."/>
            <person name="Voolstra C.R."/>
        </authorList>
    </citation>
    <scope>NUCLEOTIDE SEQUENCE [LARGE SCALE GENOMIC DNA]</scope>
    <source>
        <strain evidence="1 2">CCMP2467</strain>
    </source>
</reference>
<name>A0A1Q9DCR2_SYMMI</name>
<evidence type="ECO:0000313" key="2">
    <source>
        <dbReference type="Proteomes" id="UP000186817"/>
    </source>
</evidence>
<proteinExistence type="predicted"/>
<evidence type="ECO:0000313" key="1">
    <source>
        <dbReference type="EMBL" id="OLP92968.1"/>
    </source>
</evidence>
<dbReference type="Proteomes" id="UP000186817">
    <property type="component" value="Unassembled WGS sequence"/>
</dbReference>
<keyword evidence="2" id="KW-1185">Reference proteome</keyword>
<protein>
    <submittedName>
        <fullName evidence="1">Uncharacterized protein</fullName>
    </submittedName>
</protein>
<sequence length="334" mass="38018">MPIYWQPIAFEPFGGVLGKNSDSLARPLRTVTEHHMKKAPGMRLSRSKIQNALLEKSLGLLVVRCFALIYFYDIYVPWSGLDILLRDYHLSGAGVGKWTDEEVDATLTPAEVAFARRYVNGFTYGPTVAGSLEKSNRVTQLRVENIKVTAGNNAGKFLFNVRYANERPGLHTKLFAKVPISVPFQMTKETKQDRLSSSVLKQPMDFFEINTYRLAETTLPIPTPKFYYGDISNLTSNFILITERVPFVEMDGRFYVSCWHVTIDALGLQRWQKVLLVDGLLYSVDHGAFMLIRKDEWLPVIYDGLQQKATMEAAVTFCAWLQEQLSFCKRPQPV</sequence>
<accession>A0A1Q9DCR2</accession>
<gene>
    <name evidence="1" type="ORF">AK812_SmicGene25181</name>
</gene>
<comment type="caution">
    <text evidence="1">The sequence shown here is derived from an EMBL/GenBank/DDBJ whole genome shotgun (WGS) entry which is preliminary data.</text>
</comment>
<dbReference type="AlphaFoldDB" id="A0A1Q9DCR2"/>
<dbReference type="EMBL" id="LSRX01000599">
    <property type="protein sequence ID" value="OLP92968.1"/>
    <property type="molecule type" value="Genomic_DNA"/>
</dbReference>
<dbReference type="OrthoDB" id="411180at2759"/>
<organism evidence="1 2">
    <name type="scientific">Symbiodinium microadriaticum</name>
    <name type="common">Dinoflagellate</name>
    <name type="synonym">Zooxanthella microadriatica</name>
    <dbReference type="NCBI Taxonomy" id="2951"/>
    <lineage>
        <taxon>Eukaryota</taxon>
        <taxon>Sar</taxon>
        <taxon>Alveolata</taxon>
        <taxon>Dinophyceae</taxon>
        <taxon>Suessiales</taxon>
        <taxon>Symbiodiniaceae</taxon>
        <taxon>Symbiodinium</taxon>
    </lineage>
</organism>